<keyword evidence="2" id="KW-1185">Reference proteome</keyword>
<evidence type="ECO:0000313" key="1">
    <source>
        <dbReference type="EMBL" id="MDC0675299.1"/>
    </source>
</evidence>
<dbReference type="Proteomes" id="UP001217838">
    <property type="component" value="Unassembled WGS sequence"/>
</dbReference>
<organism evidence="1 2">
    <name type="scientific">Nannocystis radixulma</name>
    <dbReference type="NCBI Taxonomy" id="2995305"/>
    <lineage>
        <taxon>Bacteria</taxon>
        <taxon>Pseudomonadati</taxon>
        <taxon>Myxococcota</taxon>
        <taxon>Polyangia</taxon>
        <taxon>Nannocystales</taxon>
        <taxon>Nannocystaceae</taxon>
        <taxon>Nannocystis</taxon>
    </lineage>
</organism>
<reference evidence="1 2" key="1">
    <citation type="submission" date="2022-11" db="EMBL/GenBank/DDBJ databases">
        <title>Minimal conservation of predation-associated metabolite biosynthetic gene clusters underscores biosynthetic potential of Myxococcota including descriptions for ten novel species: Archangium lansinium sp. nov., Myxococcus landrumus sp. nov., Nannocystis bai.</title>
        <authorList>
            <person name="Ahearne A."/>
            <person name="Stevens C."/>
            <person name="Dowd S."/>
        </authorList>
    </citation>
    <scope>NUCLEOTIDE SEQUENCE [LARGE SCALE GENOMIC DNA]</scope>
    <source>
        <strain evidence="1 2">NCELM</strain>
    </source>
</reference>
<name>A0ABT5BP44_9BACT</name>
<evidence type="ECO:0000313" key="2">
    <source>
        <dbReference type="Proteomes" id="UP001217838"/>
    </source>
</evidence>
<dbReference type="InterPro" id="IPR028994">
    <property type="entry name" value="Integrin_alpha_N"/>
</dbReference>
<accession>A0ABT5BP44</accession>
<protein>
    <submittedName>
        <fullName evidence="1">FG-GAP repeat protein</fullName>
    </submittedName>
</protein>
<gene>
    <name evidence="1" type="ORF">POL58_46585</name>
</gene>
<dbReference type="SUPFAM" id="SSF69318">
    <property type="entry name" value="Integrin alpha N-terminal domain"/>
    <property type="match status" value="1"/>
</dbReference>
<dbReference type="EMBL" id="JAQNDN010000027">
    <property type="protein sequence ID" value="MDC0675299.1"/>
    <property type="molecule type" value="Genomic_DNA"/>
</dbReference>
<sequence>MKRGRLSAQAAADLPAGIRLDPHASADPLQARAQRLKAIDAVGLAERLPGEVEHRGNPMPPWFGDFNGDGRTDLVFGLPISAYFNPGVYFLESAP</sequence>
<comment type="caution">
    <text evidence="1">The sequence shown here is derived from an EMBL/GenBank/DDBJ whole genome shotgun (WGS) entry which is preliminary data.</text>
</comment>
<proteinExistence type="predicted"/>
<dbReference type="RefSeq" id="WP_272010247.1">
    <property type="nucleotide sequence ID" value="NZ_JAQNDN010000027.1"/>
</dbReference>